<feature type="compositionally biased region" description="Basic and acidic residues" evidence="4">
    <location>
        <begin position="381"/>
        <end position="405"/>
    </location>
</feature>
<keyword evidence="3" id="KW-0687">Ribonucleoprotein</keyword>
<feature type="region of interest" description="Disordered" evidence="4">
    <location>
        <begin position="359"/>
        <end position="434"/>
    </location>
</feature>
<feature type="compositionally biased region" description="Polar residues" evidence="4">
    <location>
        <begin position="408"/>
        <end position="418"/>
    </location>
</feature>
<evidence type="ECO:0000256" key="4">
    <source>
        <dbReference type="SAM" id="MobiDB-lite"/>
    </source>
</evidence>
<name>A0ABX1XUC1_9BACL</name>
<dbReference type="CDD" id="cd05687">
    <property type="entry name" value="S1_RPS1_repeat_ec1_hs1"/>
    <property type="match status" value="1"/>
</dbReference>
<dbReference type="InterPro" id="IPR050437">
    <property type="entry name" value="Ribos_protein_bS1-like"/>
</dbReference>
<evidence type="ECO:0000256" key="1">
    <source>
        <dbReference type="ARBA" id="ARBA00006767"/>
    </source>
</evidence>
<comment type="caution">
    <text evidence="6">The sequence shown here is derived from an EMBL/GenBank/DDBJ whole genome shotgun (WGS) entry which is preliminary data.</text>
</comment>
<dbReference type="InterPro" id="IPR012340">
    <property type="entry name" value="NA-bd_OB-fold"/>
</dbReference>
<feature type="domain" description="S1 motif" evidence="5">
    <location>
        <begin position="40"/>
        <end position="104"/>
    </location>
</feature>
<sequence length="434" mass="47404">MSDEVKVEDQTQEVQEAQETAVSQAEAEHALNNVAVLKKGATVKGKIVKVDADQAFVDIGYKYDGVIPVRELSSDAEATLLGQEVELKVVSINDAKETLVLSKRVVDNSKVWESLQGQLDSKEIIEATVAEVVKGGLVVDIGVRGFVPASMVERQFVEDFSSYKGRTLRLRVKEIDREKNKVILSQKDVLDEEFEANKKKIIEGLQVGQVLEGTVQRLTQFGAFIDIGGIDGLVHISELAWHHVEQASDVVKEGDKVKVQILKLDPSNDKISLSIKATQEGPWSNVDREFKAGDIVTGTVKRLAAFGAFVEVAPGVEGLVHISQIAHRHIGTPHEVLKEGQEVQVKILEINTAEKRVSLSIKDTEEAPEAPAGAAAPSASKPDRERQPRGDRDRGNSASHQKEIAGNENVSLSNQGLSMTLGERFGDKLSKFKK</sequence>
<dbReference type="Pfam" id="PF00575">
    <property type="entry name" value="S1"/>
    <property type="match status" value="4"/>
</dbReference>
<dbReference type="PRINTS" id="PR00681">
    <property type="entry name" value="RIBOSOMALS1"/>
</dbReference>
<dbReference type="GO" id="GO:0005840">
    <property type="term" value="C:ribosome"/>
    <property type="evidence" value="ECO:0007669"/>
    <property type="project" value="UniProtKB-KW"/>
</dbReference>
<evidence type="ECO:0000313" key="7">
    <source>
        <dbReference type="Proteomes" id="UP000616779"/>
    </source>
</evidence>
<dbReference type="PANTHER" id="PTHR10724:SF7">
    <property type="entry name" value="SMALL RIBOSOMAL SUBUNIT PROTEIN BS1C"/>
    <property type="match status" value="1"/>
</dbReference>
<feature type="domain" description="S1 motif" evidence="5">
    <location>
        <begin position="122"/>
        <end position="187"/>
    </location>
</feature>
<dbReference type="PROSITE" id="PS50126">
    <property type="entry name" value="S1"/>
    <property type="match status" value="4"/>
</dbReference>
<accession>A0ABX1XUC1</accession>
<dbReference type="PANTHER" id="PTHR10724">
    <property type="entry name" value="30S RIBOSOMAL PROTEIN S1"/>
    <property type="match status" value="1"/>
</dbReference>
<dbReference type="NCBIfam" id="NF005208">
    <property type="entry name" value="PRK06676.1"/>
    <property type="match status" value="1"/>
</dbReference>
<gene>
    <name evidence="6" type="primary">rpsA</name>
    <name evidence="6" type="ORF">GC098_11825</name>
</gene>
<evidence type="ECO:0000256" key="2">
    <source>
        <dbReference type="ARBA" id="ARBA00022980"/>
    </source>
</evidence>
<evidence type="ECO:0000313" key="6">
    <source>
        <dbReference type="EMBL" id="NOU72101.1"/>
    </source>
</evidence>
<dbReference type="InterPro" id="IPR035104">
    <property type="entry name" value="Ribosomal_protein_S1-like"/>
</dbReference>
<proteinExistence type="inferred from homology"/>
<protein>
    <submittedName>
        <fullName evidence="6">30S ribosomal protein S1</fullName>
    </submittedName>
</protein>
<evidence type="ECO:0000259" key="5">
    <source>
        <dbReference type="PROSITE" id="PS50126"/>
    </source>
</evidence>
<feature type="domain" description="S1 motif" evidence="5">
    <location>
        <begin position="293"/>
        <end position="362"/>
    </location>
</feature>
<keyword evidence="7" id="KW-1185">Reference proteome</keyword>
<organism evidence="6 7">
    <name type="scientific">Paenibacillus phytorum</name>
    <dbReference type="NCBI Taxonomy" id="2654977"/>
    <lineage>
        <taxon>Bacteria</taxon>
        <taxon>Bacillati</taxon>
        <taxon>Bacillota</taxon>
        <taxon>Bacilli</taxon>
        <taxon>Bacillales</taxon>
        <taxon>Paenibacillaceae</taxon>
        <taxon>Paenibacillus</taxon>
    </lineage>
</organism>
<dbReference type="Gene3D" id="2.40.50.140">
    <property type="entry name" value="Nucleic acid-binding proteins"/>
    <property type="match status" value="4"/>
</dbReference>
<keyword evidence="2 6" id="KW-0689">Ribosomal protein</keyword>
<comment type="similarity">
    <text evidence="1">Belongs to the bacterial ribosomal protein bS1 family.</text>
</comment>
<evidence type="ECO:0000256" key="3">
    <source>
        <dbReference type="ARBA" id="ARBA00023274"/>
    </source>
</evidence>
<dbReference type="SUPFAM" id="SSF50249">
    <property type="entry name" value="Nucleic acid-binding proteins"/>
    <property type="match status" value="4"/>
</dbReference>
<dbReference type="Proteomes" id="UP000616779">
    <property type="component" value="Unassembled WGS sequence"/>
</dbReference>
<feature type="domain" description="S1 motif" evidence="5">
    <location>
        <begin position="208"/>
        <end position="276"/>
    </location>
</feature>
<feature type="compositionally biased region" description="Basic and acidic residues" evidence="4">
    <location>
        <begin position="424"/>
        <end position="434"/>
    </location>
</feature>
<dbReference type="InterPro" id="IPR003029">
    <property type="entry name" value="S1_domain"/>
</dbReference>
<dbReference type="EMBL" id="WHOA01000089">
    <property type="protein sequence ID" value="NOU72101.1"/>
    <property type="molecule type" value="Genomic_DNA"/>
</dbReference>
<reference evidence="6 7" key="1">
    <citation type="submission" date="2019-10" db="EMBL/GenBank/DDBJ databases">
        <title>Description of Paenibacillus terrestris sp. nov.</title>
        <authorList>
            <person name="Carlier A."/>
            <person name="Qi S."/>
        </authorList>
    </citation>
    <scope>NUCLEOTIDE SEQUENCE [LARGE SCALE GENOMIC DNA]</scope>
    <source>
        <strain evidence="6 7">LMG 31458</strain>
    </source>
</reference>
<feature type="compositionally biased region" description="Low complexity" evidence="4">
    <location>
        <begin position="369"/>
        <end position="380"/>
    </location>
</feature>
<dbReference type="CDD" id="cd05688">
    <property type="entry name" value="S1_RPS1_repeat_ec3"/>
    <property type="match status" value="1"/>
</dbReference>
<dbReference type="RefSeq" id="WP_171643402.1">
    <property type="nucleotide sequence ID" value="NZ_WHOA01000089.1"/>
</dbReference>
<dbReference type="SMART" id="SM00316">
    <property type="entry name" value="S1"/>
    <property type="match status" value="4"/>
</dbReference>
<dbReference type="CDD" id="cd04465">
    <property type="entry name" value="S1_RPS1_repeat_ec2_hs2"/>
    <property type="match status" value="1"/>
</dbReference>